<dbReference type="SUPFAM" id="SSF47370">
    <property type="entry name" value="Bromodomain"/>
    <property type="match status" value="2"/>
</dbReference>
<keyword evidence="12" id="KW-1185">Reference proteome</keyword>
<dbReference type="GO" id="GO:0006368">
    <property type="term" value="P:transcription elongation by RNA polymerase II"/>
    <property type="evidence" value="ECO:0007669"/>
    <property type="project" value="TreeGrafter"/>
</dbReference>
<protein>
    <recommendedName>
        <fullName evidence="10">Bromo domain-containing protein</fullName>
    </recommendedName>
</protein>
<feature type="compositionally biased region" description="Acidic residues" evidence="9">
    <location>
        <begin position="500"/>
        <end position="513"/>
    </location>
</feature>
<evidence type="ECO:0000256" key="4">
    <source>
        <dbReference type="ARBA" id="ARBA00023015"/>
    </source>
</evidence>
<comment type="caution">
    <text evidence="11">The sequence shown here is derived from an EMBL/GenBank/DDBJ whole genome shotgun (WGS) entry which is preliminary data.</text>
</comment>
<feature type="domain" description="Bromo" evidence="10">
    <location>
        <begin position="191"/>
        <end position="261"/>
    </location>
</feature>
<proteinExistence type="predicted"/>
<reference evidence="11 12" key="1">
    <citation type="submission" date="2020-01" db="EMBL/GenBank/DDBJ databases">
        <authorList>
            <person name="Gupta K D."/>
        </authorList>
    </citation>
    <scope>NUCLEOTIDE SEQUENCE [LARGE SCALE GENOMIC DNA]</scope>
</reference>
<sequence length="635" mass="69869">MSKREHARLNGSGGVNTSRHKRHRGPDGSSSGLDITMSDPIDAKKVNGAHSGRPEVKEQGLKIWTAVKDAVKDGRSLSYDFLHKPPRRDYPDYYEFIKHPIALDDIKKRLDNGSYASLGALKDDFELLVENAKQYNMAESQIVQDAKELMRIVHRLYNKVVPNGDDEENGNSLEHLMKTRIDRLIKKKGLGDRVLSTEFMEFPDRKLWSSYYKTIKKPQCFNNVQQRIKNKEYHTSAQFAADIELIFSNAMTFNLEHTQIWEDALTLRDTFRQLMSDLPPPHALQEYTKPSNKIKIRRPQPAQPTASTSTQAAKHESGSSSLLLRVPAAHPATSAKTASQGPAIAPAPPPPTLPVAPNKVAPKVSAPAPHKASTPQVQAQVKRATPQPPVQTVSFINATPSHYPQTAQPAYVPPAPVVAPLATAAPPVLRPSSAVNAHSTSHSPAPVVLPLSHQLKSVMLRIQPKDRVLTLDRRDGVKSWAVRLVPGETSVLVSDVTYMQDEEDDSSDEEDADADKHEKDEDDMDVDVEKETPSPPRNGKKKVKTRGRGRPPKASTVAAKAAQAAAAAKAEKAAKKKAVAKLGEIQLKLNTFVVKEQPEKPGEWSVYLPVGSNVIEVGEVGGMIWKVYAERLGDV</sequence>
<keyword evidence="5 8" id="KW-0103">Bromodomain</keyword>
<dbReference type="SMART" id="SM00297">
    <property type="entry name" value="BROMO"/>
    <property type="match status" value="2"/>
</dbReference>
<dbReference type="Pfam" id="PF00439">
    <property type="entry name" value="Bromodomain"/>
    <property type="match status" value="2"/>
</dbReference>
<dbReference type="Proteomes" id="UP000467700">
    <property type="component" value="Unassembled WGS sequence"/>
</dbReference>
<feature type="domain" description="Bromo" evidence="10">
    <location>
        <begin position="73"/>
        <end position="143"/>
    </location>
</feature>
<dbReference type="InterPro" id="IPR037382">
    <property type="entry name" value="Rsc/polybromo"/>
</dbReference>
<feature type="compositionally biased region" description="Pro residues" evidence="9">
    <location>
        <begin position="345"/>
        <end position="354"/>
    </location>
</feature>
<dbReference type="CDD" id="cd04369">
    <property type="entry name" value="Bromodomain"/>
    <property type="match status" value="2"/>
</dbReference>
<feature type="region of interest" description="Disordered" evidence="9">
    <location>
        <begin position="278"/>
        <end position="377"/>
    </location>
</feature>
<comment type="subcellular location">
    <subcellularLocation>
        <location evidence="1">Nucleus</location>
    </subcellularLocation>
</comment>
<dbReference type="PANTHER" id="PTHR16062">
    <property type="entry name" value="SWI/SNF-RELATED"/>
    <property type="match status" value="1"/>
</dbReference>
<dbReference type="GO" id="GO:0016586">
    <property type="term" value="C:RSC-type complex"/>
    <property type="evidence" value="ECO:0007669"/>
    <property type="project" value="InterPro"/>
</dbReference>
<keyword evidence="4" id="KW-0805">Transcription regulation</keyword>
<accession>A0A8S0WSZ1</accession>
<keyword evidence="2" id="KW-0677">Repeat</keyword>
<organism evidence="11 12">
    <name type="scientific">Cyclocybe aegerita</name>
    <name type="common">Black poplar mushroom</name>
    <name type="synonym">Agrocybe aegerita</name>
    <dbReference type="NCBI Taxonomy" id="1973307"/>
    <lineage>
        <taxon>Eukaryota</taxon>
        <taxon>Fungi</taxon>
        <taxon>Dikarya</taxon>
        <taxon>Basidiomycota</taxon>
        <taxon>Agaricomycotina</taxon>
        <taxon>Agaricomycetes</taxon>
        <taxon>Agaricomycetidae</taxon>
        <taxon>Agaricales</taxon>
        <taxon>Agaricineae</taxon>
        <taxon>Bolbitiaceae</taxon>
        <taxon>Cyclocybe</taxon>
    </lineage>
</organism>
<evidence type="ECO:0000256" key="5">
    <source>
        <dbReference type="ARBA" id="ARBA00023117"/>
    </source>
</evidence>
<dbReference type="GO" id="GO:0006338">
    <property type="term" value="P:chromatin remodeling"/>
    <property type="evidence" value="ECO:0007669"/>
    <property type="project" value="InterPro"/>
</dbReference>
<dbReference type="OrthoDB" id="6017at2759"/>
<evidence type="ECO:0000256" key="7">
    <source>
        <dbReference type="ARBA" id="ARBA00023242"/>
    </source>
</evidence>
<dbReference type="InterPro" id="IPR001487">
    <property type="entry name" value="Bromodomain"/>
</dbReference>
<evidence type="ECO:0000256" key="3">
    <source>
        <dbReference type="ARBA" id="ARBA00022853"/>
    </source>
</evidence>
<dbReference type="Gene3D" id="1.20.920.10">
    <property type="entry name" value="Bromodomain-like"/>
    <property type="match status" value="2"/>
</dbReference>
<dbReference type="InterPro" id="IPR018359">
    <property type="entry name" value="Bromodomain_CS"/>
</dbReference>
<dbReference type="PANTHER" id="PTHR16062:SF19">
    <property type="entry name" value="PROTEIN POLYBROMO-1"/>
    <property type="match status" value="1"/>
</dbReference>
<evidence type="ECO:0000313" key="11">
    <source>
        <dbReference type="EMBL" id="CAA7264806.1"/>
    </source>
</evidence>
<dbReference type="GO" id="GO:0003682">
    <property type="term" value="F:chromatin binding"/>
    <property type="evidence" value="ECO:0007669"/>
    <property type="project" value="TreeGrafter"/>
</dbReference>
<feature type="compositionally biased region" description="Low complexity" evidence="9">
    <location>
        <begin position="299"/>
        <end position="312"/>
    </location>
</feature>
<dbReference type="PRINTS" id="PR00503">
    <property type="entry name" value="BROMODOMAIN"/>
</dbReference>
<dbReference type="EMBL" id="CACVBS010000046">
    <property type="protein sequence ID" value="CAA7264806.1"/>
    <property type="molecule type" value="Genomic_DNA"/>
</dbReference>
<dbReference type="PROSITE" id="PS00633">
    <property type="entry name" value="BROMODOMAIN_1"/>
    <property type="match status" value="1"/>
</dbReference>
<evidence type="ECO:0000313" key="12">
    <source>
        <dbReference type="Proteomes" id="UP000467700"/>
    </source>
</evidence>
<dbReference type="PROSITE" id="PS50014">
    <property type="entry name" value="BROMODOMAIN_2"/>
    <property type="match status" value="2"/>
</dbReference>
<dbReference type="AlphaFoldDB" id="A0A8S0WSZ1"/>
<dbReference type="InterPro" id="IPR036427">
    <property type="entry name" value="Bromodomain-like_sf"/>
</dbReference>
<evidence type="ECO:0000256" key="1">
    <source>
        <dbReference type="ARBA" id="ARBA00004123"/>
    </source>
</evidence>
<keyword evidence="7" id="KW-0539">Nucleus</keyword>
<feature type="compositionally biased region" description="Basic residues" evidence="9">
    <location>
        <begin position="538"/>
        <end position="551"/>
    </location>
</feature>
<feature type="region of interest" description="Disordered" evidence="9">
    <location>
        <begin position="1"/>
        <end position="55"/>
    </location>
</feature>
<evidence type="ECO:0000256" key="2">
    <source>
        <dbReference type="ARBA" id="ARBA00022737"/>
    </source>
</evidence>
<evidence type="ECO:0000256" key="9">
    <source>
        <dbReference type="SAM" id="MobiDB-lite"/>
    </source>
</evidence>
<evidence type="ECO:0000256" key="8">
    <source>
        <dbReference type="PROSITE-ProRule" id="PRU00035"/>
    </source>
</evidence>
<keyword evidence="3" id="KW-0156">Chromatin regulator</keyword>
<gene>
    <name evidence="11" type="ORF">AAE3_LOCUS7133</name>
</gene>
<keyword evidence="6" id="KW-0804">Transcription</keyword>
<feature type="region of interest" description="Disordered" evidence="9">
    <location>
        <begin position="494"/>
        <end position="555"/>
    </location>
</feature>
<evidence type="ECO:0000259" key="10">
    <source>
        <dbReference type="PROSITE" id="PS50014"/>
    </source>
</evidence>
<evidence type="ECO:0000256" key="6">
    <source>
        <dbReference type="ARBA" id="ARBA00023163"/>
    </source>
</evidence>
<name>A0A8S0WSZ1_CYCAE</name>